<dbReference type="SUPFAM" id="SSF51161">
    <property type="entry name" value="Trimeric LpxA-like enzymes"/>
    <property type="match status" value="1"/>
</dbReference>
<dbReference type="Pfam" id="PF00132">
    <property type="entry name" value="Hexapep"/>
    <property type="match status" value="1"/>
</dbReference>
<dbReference type="Gene3D" id="2.160.10.10">
    <property type="entry name" value="Hexapeptide repeat proteins"/>
    <property type="match status" value="1"/>
</dbReference>
<dbReference type="RefSeq" id="WP_309878456.1">
    <property type="nucleotide sequence ID" value="NZ_CP133838.1"/>
</dbReference>
<organism evidence="5 6">
    <name type="scientific">Buttiauxella selenatireducens</name>
    <dbReference type="NCBI Taxonomy" id="3073902"/>
    <lineage>
        <taxon>Bacteria</taxon>
        <taxon>Pseudomonadati</taxon>
        <taxon>Pseudomonadota</taxon>
        <taxon>Gammaproteobacteria</taxon>
        <taxon>Enterobacterales</taxon>
        <taxon>Enterobacteriaceae</taxon>
        <taxon>Buttiauxella</taxon>
    </lineage>
</organism>
<dbReference type="PANTHER" id="PTHR43300:SF11">
    <property type="entry name" value="ACETYLTRANSFERASE RV3034C-RELATED"/>
    <property type="match status" value="1"/>
</dbReference>
<dbReference type="EMBL" id="CP133838">
    <property type="protein sequence ID" value="WMY76011.1"/>
    <property type="molecule type" value="Genomic_DNA"/>
</dbReference>
<dbReference type="GO" id="GO:0016746">
    <property type="term" value="F:acyltransferase activity"/>
    <property type="evidence" value="ECO:0007669"/>
    <property type="project" value="UniProtKB-KW"/>
</dbReference>
<keyword evidence="4 5" id="KW-0012">Acyltransferase</keyword>
<dbReference type="InterPro" id="IPR011004">
    <property type="entry name" value="Trimer_LpxA-like_sf"/>
</dbReference>
<keyword evidence="6" id="KW-1185">Reference proteome</keyword>
<accession>A0ABY9SHW1</accession>
<evidence type="ECO:0000313" key="5">
    <source>
        <dbReference type="EMBL" id="WMY76011.1"/>
    </source>
</evidence>
<sequence>MIENSKITECFFRFSREDGTYASEPIRLNSDGTIYGYSHPNESSWAVINGHIAFLNNEGVASTIFDECKIIGNKIIMKGDFCLIPNTKIRHKLEQIEFNWSERPRFSLLTKKHLALPIQQFQWEIGDHTYGVPLVLEPGGARLKIGKFCSIAGAVTIILGNHNIHTATTYPFVSLQEFWPGARGLNIADHYSNGDVVIKNDVWIGHGATIMSGVTIGNGAVIAAHSVVNKDVPPYAIVGGVPAKVLRFKHSREQIESLLNMEWWNWEDEIIDERISMMMGDLNEFLAAFADPLSGDIKRS</sequence>
<evidence type="ECO:0000313" key="6">
    <source>
        <dbReference type="Proteomes" id="UP001246690"/>
    </source>
</evidence>
<gene>
    <name evidence="5" type="ORF">RHD99_08790</name>
</gene>
<dbReference type="CDD" id="cd03349">
    <property type="entry name" value="LbH_XAT"/>
    <property type="match status" value="1"/>
</dbReference>
<evidence type="ECO:0000256" key="3">
    <source>
        <dbReference type="ARBA" id="ARBA00022737"/>
    </source>
</evidence>
<dbReference type="InterPro" id="IPR001451">
    <property type="entry name" value="Hexapep"/>
</dbReference>
<dbReference type="InterPro" id="IPR018357">
    <property type="entry name" value="Hexapep_transf_CS"/>
</dbReference>
<comment type="similarity">
    <text evidence="1">Belongs to the transferase hexapeptide repeat family.</text>
</comment>
<name>A0ABY9SHW1_9ENTR</name>
<reference evidence="5 6" key="1">
    <citation type="submission" date="2023-09" db="EMBL/GenBank/DDBJ databases">
        <title>Buttiauxella selenatireducens sp. nov., isolated from the rhizosphere of Cardamine hupingshanesis.</title>
        <authorList>
            <person name="Zhang S."/>
            <person name="Xu Z."/>
            <person name="Wang H."/>
            <person name="Guo Y."/>
        </authorList>
    </citation>
    <scope>NUCLEOTIDE SEQUENCE [LARGE SCALE GENOMIC DNA]</scope>
    <source>
        <strain evidence="5 6">R73</strain>
    </source>
</reference>
<dbReference type="EC" id="2.3.1.-" evidence="5"/>
<dbReference type="PANTHER" id="PTHR43300">
    <property type="entry name" value="ACETYLTRANSFERASE"/>
    <property type="match status" value="1"/>
</dbReference>
<evidence type="ECO:0000256" key="2">
    <source>
        <dbReference type="ARBA" id="ARBA00022679"/>
    </source>
</evidence>
<evidence type="ECO:0000256" key="1">
    <source>
        <dbReference type="ARBA" id="ARBA00007274"/>
    </source>
</evidence>
<keyword evidence="2 5" id="KW-0808">Transferase</keyword>
<dbReference type="InterPro" id="IPR050179">
    <property type="entry name" value="Trans_hexapeptide_repeat"/>
</dbReference>
<dbReference type="Proteomes" id="UP001246690">
    <property type="component" value="Chromosome"/>
</dbReference>
<keyword evidence="3" id="KW-0677">Repeat</keyword>
<evidence type="ECO:0000256" key="4">
    <source>
        <dbReference type="ARBA" id="ARBA00023315"/>
    </source>
</evidence>
<protein>
    <submittedName>
        <fullName evidence="5">CatB-related O-acetyltransferase</fullName>
        <ecNumber evidence="5">2.3.1.-</ecNumber>
    </submittedName>
</protein>
<proteinExistence type="inferred from homology"/>
<dbReference type="PROSITE" id="PS00101">
    <property type="entry name" value="HEXAPEP_TRANSFERASES"/>
    <property type="match status" value="1"/>
</dbReference>